<dbReference type="InterPro" id="IPR017578">
    <property type="entry name" value="Ribazole_CobC"/>
</dbReference>
<dbReference type="PANTHER" id="PTHR10606">
    <property type="entry name" value="6-PHOSPHOFRUCTO-2-KINASE/FRUCTOSE-2,6-BISPHOSPHATASE"/>
    <property type="match status" value="1"/>
</dbReference>
<dbReference type="GO" id="GO:0005524">
    <property type="term" value="F:ATP binding"/>
    <property type="evidence" value="ECO:0007669"/>
    <property type="project" value="InterPro"/>
</dbReference>
<keyword evidence="5" id="KW-1185">Reference proteome</keyword>
<feature type="active site" description="Tele-phosphohistidine intermediate" evidence="2">
    <location>
        <position position="8"/>
    </location>
</feature>
<dbReference type="SUPFAM" id="SSF53254">
    <property type="entry name" value="Phosphoglycerate mutase-like"/>
    <property type="match status" value="1"/>
</dbReference>
<reference evidence="4" key="1">
    <citation type="submission" date="2021-04" db="EMBL/GenBank/DDBJ databases">
        <title>Genome seq and assembly of Bacillus sp.</title>
        <authorList>
            <person name="Chhetri G."/>
        </authorList>
    </citation>
    <scope>NUCLEOTIDE SEQUENCE</scope>
    <source>
        <strain evidence="4">RG28</strain>
    </source>
</reference>
<feature type="binding site" evidence="3">
    <location>
        <begin position="7"/>
        <end position="14"/>
    </location>
    <ligand>
        <name>substrate</name>
    </ligand>
</feature>
<dbReference type="Proteomes" id="UP000682134">
    <property type="component" value="Unassembled WGS sequence"/>
</dbReference>
<evidence type="ECO:0000256" key="2">
    <source>
        <dbReference type="PIRSR" id="PIRSR613078-1"/>
    </source>
</evidence>
<organism evidence="4 5">
    <name type="scientific">Gottfriedia endophytica</name>
    <dbReference type="NCBI Taxonomy" id="2820819"/>
    <lineage>
        <taxon>Bacteria</taxon>
        <taxon>Bacillati</taxon>
        <taxon>Bacillota</taxon>
        <taxon>Bacilli</taxon>
        <taxon>Bacillales</taxon>
        <taxon>Bacillaceae</taxon>
        <taxon>Gottfriedia</taxon>
    </lineage>
</organism>
<evidence type="ECO:0000256" key="1">
    <source>
        <dbReference type="NCBIfam" id="TIGR03162"/>
    </source>
</evidence>
<dbReference type="GO" id="GO:0004331">
    <property type="term" value="F:fructose-2,6-bisphosphate 2-phosphatase activity"/>
    <property type="evidence" value="ECO:0007669"/>
    <property type="project" value="TreeGrafter"/>
</dbReference>
<proteinExistence type="predicted"/>
<dbReference type="AlphaFoldDB" id="A0A940NKZ1"/>
<dbReference type="SMART" id="SM00855">
    <property type="entry name" value="PGAM"/>
    <property type="match status" value="1"/>
</dbReference>
<dbReference type="InterPro" id="IPR029033">
    <property type="entry name" value="His_PPase_superfam"/>
</dbReference>
<feature type="binding site" evidence="3">
    <location>
        <position position="63"/>
    </location>
    <ligand>
        <name>substrate</name>
    </ligand>
</feature>
<feature type="active site" description="Proton donor/acceptor" evidence="2">
    <location>
        <position position="87"/>
    </location>
</feature>
<dbReference type="GO" id="GO:0005829">
    <property type="term" value="C:cytosol"/>
    <property type="evidence" value="ECO:0007669"/>
    <property type="project" value="TreeGrafter"/>
</dbReference>
<dbReference type="RefSeq" id="WP_209402951.1">
    <property type="nucleotide sequence ID" value="NZ_JAGIYQ010000002.1"/>
</dbReference>
<sequence>MKIFIIRHPHSIANEEKIYNSFTDVPLSGKGAKQMEEVIQYLKNIKNVEFGQVQSIYSSPLTRCTNIADTLAKEWNCPIIKDDKLVEMNFGIFEGKTYQEIDLTFPNELLQWSNDYIHYQIPEGESLQQCMFRIEPFVNRLKNQDQDVAIVTHGGIVKLLMLSFLDLPIETFWKFATDNCCIVEINYVNNYGYLSNLLNFSS</sequence>
<dbReference type="GO" id="GO:0043755">
    <property type="term" value="F:alpha-ribazole phosphatase activity"/>
    <property type="evidence" value="ECO:0007669"/>
    <property type="project" value="UniProtKB-UniRule"/>
</dbReference>
<gene>
    <name evidence="4" type="primary">cobC</name>
    <name evidence="4" type="ORF">J5Y03_04495</name>
</gene>
<dbReference type="InterPro" id="IPR003094">
    <property type="entry name" value="6Pfruct_kin"/>
</dbReference>
<dbReference type="EC" id="3.1.3.73" evidence="1"/>
<dbReference type="GO" id="GO:0006003">
    <property type="term" value="P:fructose 2,6-bisphosphate metabolic process"/>
    <property type="evidence" value="ECO:0007669"/>
    <property type="project" value="InterPro"/>
</dbReference>
<dbReference type="CDD" id="cd07067">
    <property type="entry name" value="HP_PGM_like"/>
    <property type="match status" value="1"/>
</dbReference>
<dbReference type="NCBIfam" id="TIGR03162">
    <property type="entry name" value="ribazole_cobC"/>
    <property type="match status" value="1"/>
</dbReference>
<dbReference type="Gene3D" id="3.40.50.1240">
    <property type="entry name" value="Phosphoglycerate mutase-like"/>
    <property type="match status" value="1"/>
</dbReference>
<dbReference type="EMBL" id="JAGIYQ010000002">
    <property type="protein sequence ID" value="MBP0724446.1"/>
    <property type="molecule type" value="Genomic_DNA"/>
</dbReference>
<accession>A0A940NKZ1</accession>
<evidence type="ECO:0000313" key="5">
    <source>
        <dbReference type="Proteomes" id="UP000682134"/>
    </source>
</evidence>
<comment type="caution">
    <text evidence="4">The sequence shown here is derived from an EMBL/GenBank/DDBJ whole genome shotgun (WGS) entry which is preliminary data.</text>
</comment>
<dbReference type="PIRSF" id="PIRSF000709">
    <property type="entry name" value="6PFK_2-Ptase"/>
    <property type="match status" value="1"/>
</dbReference>
<dbReference type="GO" id="GO:0003873">
    <property type="term" value="F:6-phosphofructo-2-kinase activity"/>
    <property type="evidence" value="ECO:0007669"/>
    <property type="project" value="TreeGrafter"/>
</dbReference>
<dbReference type="Pfam" id="PF00300">
    <property type="entry name" value="His_Phos_1"/>
    <property type="match status" value="1"/>
</dbReference>
<protein>
    <recommendedName>
        <fullName evidence="1">Alpha-ribazole phosphatase</fullName>
        <ecNumber evidence="1">3.1.3.73</ecNumber>
    </recommendedName>
</protein>
<dbReference type="PANTHER" id="PTHR10606:SF44">
    <property type="entry name" value="6-PHOSPHOFRUCTO 2-KINASE_FRUCTOSE 2,6-BISPHOSPHATASE LONG FORM"/>
    <property type="match status" value="1"/>
</dbReference>
<evidence type="ECO:0000256" key="3">
    <source>
        <dbReference type="PIRSR" id="PIRSR613078-2"/>
    </source>
</evidence>
<dbReference type="GO" id="GO:0009236">
    <property type="term" value="P:cobalamin biosynthetic process"/>
    <property type="evidence" value="ECO:0007669"/>
    <property type="project" value="UniProtKB-UniRule"/>
</dbReference>
<evidence type="ECO:0000313" key="4">
    <source>
        <dbReference type="EMBL" id="MBP0724446.1"/>
    </source>
</evidence>
<dbReference type="InterPro" id="IPR013078">
    <property type="entry name" value="His_Pase_superF_clade-1"/>
</dbReference>
<name>A0A940NKZ1_9BACI</name>